<dbReference type="Gene3D" id="1.10.760.10">
    <property type="entry name" value="Cytochrome c-like domain"/>
    <property type="match status" value="1"/>
</dbReference>
<dbReference type="InterPro" id="IPR011759">
    <property type="entry name" value="Cyt_c_oxidase_su2_TM_dom"/>
</dbReference>
<dbReference type="InterPro" id="IPR008972">
    <property type="entry name" value="Cupredoxin"/>
</dbReference>
<keyword evidence="12 18" id="KW-0186">Copper</keyword>
<comment type="catalytic activity">
    <reaction evidence="15 18">
        <text>4 Fe(II)-[cytochrome c] + O2 + 8 H(+)(in) = 4 Fe(III)-[cytochrome c] + 2 H2O + 4 H(+)(out)</text>
        <dbReference type="Rhea" id="RHEA:11436"/>
        <dbReference type="Rhea" id="RHEA-COMP:10350"/>
        <dbReference type="Rhea" id="RHEA-COMP:14399"/>
        <dbReference type="ChEBI" id="CHEBI:15377"/>
        <dbReference type="ChEBI" id="CHEBI:15378"/>
        <dbReference type="ChEBI" id="CHEBI:15379"/>
        <dbReference type="ChEBI" id="CHEBI:29033"/>
        <dbReference type="ChEBI" id="CHEBI:29034"/>
        <dbReference type="EC" id="7.1.1.9"/>
    </reaction>
</comment>
<evidence type="ECO:0000313" key="24">
    <source>
        <dbReference type="Proteomes" id="UP000278332"/>
    </source>
</evidence>
<evidence type="ECO:0000256" key="1">
    <source>
        <dbReference type="ARBA" id="ARBA00004141"/>
    </source>
</evidence>
<dbReference type="NCBIfam" id="TIGR02866">
    <property type="entry name" value="CoxB"/>
    <property type="match status" value="1"/>
</dbReference>
<reference evidence="23 24" key="1">
    <citation type="submission" date="2018-08" db="EMBL/GenBank/DDBJ databases">
        <title>Recombination of ecologically and evolutionarily significant loci maintains genetic cohesion in the Pseudomonas syringae species complex.</title>
        <authorList>
            <person name="Dillon M."/>
            <person name="Thakur S."/>
            <person name="Almeida R.N.D."/>
            <person name="Weir B.S."/>
            <person name="Guttman D.S."/>
        </authorList>
    </citation>
    <scope>NUCLEOTIDE SEQUENCE [LARGE SCALE GENOMIC DNA]</scope>
    <source>
        <strain evidence="23 24">ICMP 6917</strain>
    </source>
</reference>
<dbReference type="SUPFAM" id="SSF46626">
    <property type="entry name" value="Cytochrome c"/>
    <property type="match status" value="1"/>
</dbReference>
<accession>A0A3M4W320</accession>
<name>A0A3M4W320_PSECI</name>
<dbReference type="EMBL" id="RBRY01000081">
    <property type="protein sequence ID" value="RMR57622.1"/>
    <property type="molecule type" value="Genomic_DNA"/>
</dbReference>
<keyword evidence="8" id="KW-1278">Translocase</keyword>
<organism evidence="23 24">
    <name type="scientific">Pseudomonas cichorii</name>
    <dbReference type="NCBI Taxonomy" id="36746"/>
    <lineage>
        <taxon>Bacteria</taxon>
        <taxon>Pseudomonadati</taxon>
        <taxon>Pseudomonadota</taxon>
        <taxon>Gammaproteobacteria</taxon>
        <taxon>Pseudomonadales</taxon>
        <taxon>Pseudomonadaceae</taxon>
        <taxon>Pseudomonas</taxon>
    </lineage>
</organism>
<comment type="function">
    <text evidence="14 18">Subunits I and II form the functional core of the enzyme complex. Electrons originating in cytochrome c are transferred via heme a and Cu(A) to the binuclear center formed by heme a3 and Cu(B).</text>
</comment>
<evidence type="ECO:0000256" key="6">
    <source>
        <dbReference type="ARBA" id="ARBA00022692"/>
    </source>
</evidence>
<comment type="subcellular location">
    <subcellularLocation>
        <location evidence="17">Cell membrane</location>
        <topology evidence="17">Multi-pass membrane protein</topology>
    </subcellularLocation>
    <subcellularLocation>
        <location evidence="1">Membrane</location>
        <topology evidence="1">Multi-pass membrane protein</topology>
    </subcellularLocation>
</comment>
<evidence type="ECO:0000256" key="12">
    <source>
        <dbReference type="ARBA" id="ARBA00023008"/>
    </source>
</evidence>
<keyword evidence="5 17" id="KW-0679">Respiratory chain</keyword>
<dbReference type="PANTHER" id="PTHR22888">
    <property type="entry name" value="CYTOCHROME C OXIDASE, SUBUNIT II"/>
    <property type="match status" value="1"/>
</dbReference>
<feature type="transmembrane region" description="Helical" evidence="19">
    <location>
        <begin position="108"/>
        <end position="126"/>
    </location>
</feature>
<evidence type="ECO:0000256" key="13">
    <source>
        <dbReference type="ARBA" id="ARBA00023136"/>
    </source>
</evidence>
<keyword evidence="10 19" id="KW-1133">Transmembrane helix</keyword>
<evidence type="ECO:0000256" key="8">
    <source>
        <dbReference type="ARBA" id="ARBA00022967"/>
    </source>
</evidence>
<evidence type="ECO:0000259" key="20">
    <source>
        <dbReference type="PROSITE" id="PS50857"/>
    </source>
</evidence>
<evidence type="ECO:0000256" key="16">
    <source>
        <dbReference type="PROSITE-ProRule" id="PRU00433"/>
    </source>
</evidence>
<evidence type="ECO:0000259" key="21">
    <source>
        <dbReference type="PROSITE" id="PS50999"/>
    </source>
</evidence>
<dbReference type="InterPro" id="IPR036257">
    <property type="entry name" value="Cyt_c_oxidase_su2_TM_sf"/>
</dbReference>
<keyword evidence="3 17" id="KW-0813">Transport</keyword>
<dbReference type="PRINTS" id="PR01166">
    <property type="entry name" value="CYCOXIDASEII"/>
</dbReference>
<evidence type="ECO:0000256" key="10">
    <source>
        <dbReference type="ARBA" id="ARBA00022989"/>
    </source>
</evidence>
<gene>
    <name evidence="23" type="ORF">ALP84_05230</name>
</gene>
<dbReference type="InterPro" id="IPR001505">
    <property type="entry name" value="Copper_CuA"/>
</dbReference>
<feature type="transmembrane region" description="Helical" evidence="19">
    <location>
        <begin position="67"/>
        <end position="87"/>
    </location>
</feature>
<dbReference type="InterPro" id="IPR009056">
    <property type="entry name" value="Cyt_c-like_dom"/>
</dbReference>
<proteinExistence type="inferred from homology"/>
<keyword evidence="7 16" id="KW-0479">Metal-binding</keyword>
<keyword evidence="11 16" id="KW-0408">Iron</keyword>
<dbReference type="GO" id="GO:0005507">
    <property type="term" value="F:copper ion binding"/>
    <property type="evidence" value="ECO:0007669"/>
    <property type="project" value="InterPro"/>
</dbReference>
<dbReference type="GO" id="GO:0005886">
    <property type="term" value="C:plasma membrane"/>
    <property type="evidence" value="ECO:0007669"/>
    <property type="project" value="UniProtKB-SubCell"/>
</dbReference>
<keyword evidence="9 17" id="KW-0249">Electron transport</keyword>
<feature type="domain" description="Cytochrome oxidase subunit II transmembrane region profile" evidence="21">
    <location>
        <begin position="41"/>
        <end position="136"/>
    </location>
</feature>
<dbReference type="GO" id="GO:0004129">
    <property type="term" value="F:cytochrome-c oxidase activity"/>
    <property type="evidence" value="ECO:0007669"/>
    <property type="project" value="UniProtKB-EC"/>
</dbReference>
<keyword evidence="6 17" id="KW-0812">Transmembrane</keyword>
<dbReference type="GO" id="GO:0020037">
    <property type="term" value="F:heme binding"/>
    <property type="evidence" value="ECO:0007669"/>
    <property type="project" value="InterPro"/>
</dbReference>
<evidence type="ECO:0000256" key="4">
    <source>
        <dbReference type="ARBA" id="ARBA00022617"/>
    </source>
</evidence>
<keyword evidence="13 19" id="KW-0472">Membrane</keyword>
<dbReference type="EC" id="7.1.1.9" evidence="18"/>
<dbReference type="PROSITE" id="PS51007">
    <property type="entry name" value="CYTC"/>
    <property type="match status" value="1"/>
</dbReference>
<evidence type="ECO:0000256" key="9">
    <source>
        <dbReference type="ARBA" id="ARBA00022982"/>
    </source>
</evidence>
<dbReference type="SUPFAM" id="SSF81464">
    <property type="entry name" value="Cytochrome c oxidase subunit II-like, transmembrane region"/>
    <property type="match status" value="1"/>
</dbReference>
<dbReference type="GO" id="GO:0042773">
    <property type="term" value="P:ATP synthesis coupled electron transport"/>
    <property type="evidence" value="ECO:0007669"/>
    <property type="project" value="TreeGrafter"/>
</dbReference>
<evidence type="ECO:0000256" key="15">
    <source>
        <dbReference type="ARBA" id="ARBA00047816"/>
    </source>
</evidence>
<dbReference type="PANTHER" id="PTHR22888:SF9">
    <property type="entry name" value="CYTOCHROME C OXIDASE SUBUNIT 2"/>
    <property type="match status" value="1"/>
</dbReference>
<evidence type="ECO:0000256" key="19">
    <source>
        <dbReference type="SAM" id="Phobius"/>
    </source>
</evidence>
<evidence type="ECO:0000256" key="11">
    <source>
        <dbReference type="ARBA" id="ARBA00023004"/>
    </source>
</evidence>
<dbReference type="InterPro" id="IPR045187">
    <property type="entry name" value="CcO_II"/>
</dbReference>
<evidence type="ECO:0000256" key="5">
    <source>
        <dbReference type="ARBA" id="ARBA00022660"/>
    </source>
</evidence>
<dbReference type="SUPFAM" id="SSF49503">
    <property type="entry name" value="Cupredoxins"/>
    <property type="match status" value="1"/>
</dbReference>
<dbReference type="PROSITE" id="PS00078">
    <property type="entry name" value="COX2"/>
    <property type="match status" value="1"/>
</dbReference>
<evidence type="ECO:0000256" key="18">
    <source>
        <dbReference type="RuleBase" id="RU004024"/>
    </source>
</evidence>
<dbReference type="Pfam" id="PF02790">
    <property type="entry name" value="COX2_TM"/>
    <property type="match status" value="1"/>
</dbReference>
<evidence type="ECO:0000256" key="17">
    <source>
        <dbReference type="RuleBase" id="RU000456"/>
    </source>
</evidence>
<sequence length="395" mass="44413">MRKPLLGRRQRLPDNKLGDPAMKRRPYVWMGLVLWQIFGQAQAAWTTNMAPGASVVSNAVFDLHMTIFWICVVIGLVVFAAMFWSMIMHRRSLGQKAAHFHENTTVEILWTLVPFLILVAMAIPATRTLISMYDATESDVDIQITGYQWKWHYKYLGQDVEFFSNLATSTGQIQNRDTKGEHYLLEVDQPLVLPVGEKIRFLVTGADVIHSWWVPAFAVKRDAIPGFVNEAWTRIEKPGIYRGQCTELCGKDHAFMPIVVEAKSTADYQAWLAERKEEGARLKELTDKNWTREELIAHGDKVYHTVCAACHQPEGQGMPPLFPALKGSPIATGPLEGHLNIVFNGKPGTSMAAFGKQLSEVDIAAVVTYERNAWGNDKGDMLSPKDVLAFKQSQK</sequence>
<comment type="cofactor">
    <cofactor evidence="18">
        <name>Cu cation</name>
        <dbReference type="ChEBI" id="CHEBI:23378"/>
    </cofactor>
    <text evidence="18">Binds a copper A center.</text>
</comment>
<dbReference type="Gene3D" id="2.60.40.420">
    <property type="entry name" value="Cupredoxins - blue copper proteins"/>
    <property type="match status" value="1"/>
</dbReference>
<evidence type="ECO:0000259" key="22">
    <source>
        <dbReference type="PROSITE" id="PS51007"/>
    </source>
</evidence>
<dbReference type="Proteomes" id="UP000278332">
    <property type="component" value="Unassembled WGS sequence"/>
</dbReference>
<evidence type="ECO:0000256" key="2">
    <source>
        <dbReference type="ARBA" id="ARBA00007866"/>
    </source>
</evidence>
<dbReference type="InterPro" id="IPR014222">
    <property type="entry name" value="Cyt_c_oxidase_su2"/>
</dbReference>
<dbReference type="PROSITE" id="PS50857">
    <property type="entry name" value="COX2_CUA"/>
    <property type="match status" value="1"/>
</dbReference>
<dbReference type="PROSITE" id="PS50999">
    <property type="entry name" value="COX2_TM"/>
    <property type="match status" value="1"/>
</dbReference>
<dbReference type="InterPro" id="IPR036909">
    <property type="entry name" value="Cyt_c-like_dom_sf"/>
</dbReference>
<evidence type="ECO:0000256" key="3">
    <source>
        <dbReference type="ARBA" id="ARBA00022448"/>
    </source>
</evidence>
<comment type="similarity">
    <text evidence="2 17">Belongs to the cytochrome c oxidase subunit 2 family.</text>
</comment>
<protein>
    <recommendedName>
        <fullName evidence="18">Cytochrome c oxidase subunit 2</fullName>
        <ecNumber evidence="18">7.1.1.9</ecNumber>
    </recommendedName>
</protein>
<feature type="domain" description="Cytochrome c" evidence="22">
    <location>
        <begin position="294"/>
        <end position="374"/>
    </location>
</feature>
<dbReference type="Pfam" id="PF13442">
    <property type="entry name" value="Cytochrome_CBB3"/>
    <property type="match status" value="1"/>
</dbReference>
<dbReference type="Pfam" id="PF00116">
    <property type="entry name" value="COX2"/>
    <property type="match status" value="1"/>
</dbReference>
<dbReference type="Gene3D" id="1.10.287.90">
    <property type="match status" value="1"/>
</dbReference>
<comment type="caution">
    <text evidence="23">The sequence shown here is derived from an EMBL/GenBank/DDBJ whole genome shotgun (WGS) entry which is preliminary data.</text>
</comment>
<feature type="domain" description="Cytochrome oxidase subunit II copper A binding" evidence="20">
    <location>
        <begin position="137"/>
        <end position="274"/>
    </location>
</feature>
<evidence type="ECO:0000256" key="7">
    <source>
        <dbReference type="ARBA" id="ARBA00022723"/>
    </source>
</evidence>
<keyword evidence="4 16" id="KW-0349">Heme</keyword>
<evidence type="ECO:0000256" key="14">
    <source>
        <dbReference type="ARBA" id="ARBA00024688"/>
    </source>
</evidence>
<evidence type="ECO:0000313" key="23">
    <source>
        <dbReference type="EMBL" id="RMR57622.1"/>
    </source>
</evidence>
<dbReference type="GO" id="GO:0016491">
    <property type="term" value="F:oxidoreductase activity"/>
    <property type="evidence" value="ECO:0007669"/>
    <property type="project" value="InterPro"/>
</dbReference>
<dbReference type="InterPro" id="IPR002429">
    <property type="entry name" value="CcO_II-like_C"/>
</dbReference>
<dbReference type="AlphaFoldDB" id="A0A3M4W320"/>